<feature type="compositionally biased region" description="Basic and acidic residues" evidence="1">
    <location>
        <begin position="15"/>
        <end position="27"/>
    </location>
</feature>
<evidence type="ECO:0000313" key="3">
    <source>
        <dbReference type="Proteomes" id="UP000033710"/>
    </source>
</evidence>
<dbReference type="RefSeq" id="XP_016591230.1">
    <property type="nucleotide sequence ID" value="XM_016734638.1"/>
</dbReference>
<dbReference type="Proteomes" id="UP000033710">
    <property type="component" value="Unassembled WGS sequence"/>
</dbReference>
<name>A0A0F2MHM8_SPOSC</name>
<dbReference type="GeneID" id="27669915"/>
<dbReference type="VEuPathDB" id="FungiDB:SPSK_07986"/>
<evidence type="ECO:0000313" key="2">
    <source>
        <dbReference type="EMBL" id="KJR88554.1"/>
    </source>
</evidence>
<organism evidence="2 3">
    <name type="scientific">Sporothrix schenckii 1099-18</name>
    <dbReference type="NCBI Taxonomy" id="1397361"/>
    <lineage>
        <taxon>Eukaryota</taxon>
        <taxon>Fungi</taxon>
        <taxon>Dikarya</taxon>
        <taxon>Ascomycota</taxon>
        <taxon>Pezizomycotina</taxon>
        <taxon>Sordariomycetes</taxon>
        <taxon>Sordariomycetidae</taxon>
        <taxon>Ophiostomatales</taxon>
        <taxon>Ophiostomataceae</taxon>
        <taxon>Sporothrix</taxon>
    </lineage>
</organism>
<dbReference type="EMBL" id="AXCR01000004">
    <property type="protein sequence ID" value="KJR88554.1"/>
    <property type="molecule type" value="Genomic_DNA"/>
</dbReference>
<sequence>MRPPRQQTEIASPKGDQRDVGAKKGKAKGEKAGQGCLWYVTLRSLAGHFVSWILCFAVPLQVSSSCASRASDFLVSLCIRALYRLMHASAWALAGLCLPVGVADAALCIIPRPHVSRFSLHHQTHVRTSGAQFVAAFGFFLSMRGPLSQPERAVRSDRLTCPALVWPGQALVRIWRSTEWYPPCENGGKGEGKGKGLDRVGLAPSLVPTIPHA</sequence>
<proteinExistence type="predicted"/>
<reference evidence="2 3" key="1">
    <citation type="journal article" date="2014" name="BMC Genomics">
        <title>Comparative genomics of the major fungal agents of human and animal Sporotrichosis: Sporothrix schenckii and Sporothrix brasiliensis.</title>
        <authorList>
            <person name="Teixeira M.M."/>
            <person name="de Almeida L.G."/>
            <person name="Kubitschek-Barreira P."/>
            <person name="Alves F.L."/>
            <person name="Kioshima E.S."/>
            <person name="Abadio A.K."/>
            <person name="Fernandes L."/>
            <person name="Derengowski L.S."/>
            <person name="Ferreira K.S."/>
            <person name="Souza R.C."/>
            <person name="Ruiz J.C."/>
            <person name="de Andrade N.C."/>
            <person name="Paes H.C."/>
            <person name="Nicola A.M."/>
            <person name="Albuquerque P."/>
            <person name="Gerber A.L."/>
            <person name="Martins V.P."/>
            <person name="Peconick L.D."/>
            <person name="Neto A.V."/>
            <person name="Chaucanez C.B."/>
            <person name="Silva P.A."/>
            <person name="Cunha O.L."/>
            <person name="de Oliveira F.F."/>
            <person name="dos Santos T.C."/>
            <person name="Barros A.L."/>
            <person name="Soares M.A."/>
            <person name="de Oliveira L.M."/>
            <person name="Marini M.M."/>
            <person name="Villalobos-Duno H."/>
            <person name="Cunha M.M."/>
            <person name="de Hoog S."/>
            <person name="da Silveira J.F."/>
            <person name="Henrissat B."/>
            <person name="Nino-Vega G.A."/>
            <person name="Cisalpino P.S."/>
            <person name="Mora-Montes H.M."/>
            <person name="Almeida S.R."/>
            <person name="Stajich J.E."/>
            <person name="Lopes-Bezerra L.M."/>
            <person name="Vasconcelos A.T."/>
            <person name="Felipe M.S."/>
        </authorList>
    </citation>
    <scope>NUCLEOTIDE SEQUENCE [LARGE SCALE GENOMIC DNA]</scope>
    <source>
        <strain evidence="2 3">1099-18</strain>
    </source>
</reference>
<dbReference type="KEGG" id="ssck:SPSK_07986"/>
<feature type="region of interest" description="Disordered" evidence="1">
    <location>
        <begin position="1"/>
        <end position="27"/>
    </location>
</feature>
<accession>A0A0F2MHM8</accession>
<feature type="compositionally biased region" description="Polar residues" evidence="1">
    <location>
        <begin position="1"/>
        <end position="10"/>
    </location>
</feature>
<reference evidence="2 3" key="2">
    <citation type="journal article" date="2015" name="Eukaryot. Cell">
        <title>Asexual propagation of a virulent clone complex in a human and feline outbreak of sporotrichosis.</title>
        <authorList>
            <person name="Teixeira Mde M."/>
            <person name="Rodrigues A.M."/>
            <person name="Tsui C.K."/>
            <person name="de Almeida L.G."/>
            <person name="Van Diepeningen A.D."/>
            <person name="van den Ende B.G."/>
            <person name="Fernandes G.F."/>
            <person name="Kano R."/>
            <person name="Hamelin R.C."/>
            <person name="Lopes-Bezerra L.M."/>
            <person name="Vasconcelos A.T."/>
            <person name="de Hoog S."/>
            <person name="de Camargo Z.P."/>
            <person name="Felipe M.S."/>
        </authorList>
    </citation>
    <scope>NUCLEOTIDE SEQUENCE [LARGE SCALE GENOMIC DNA]</scope>
    <source>
        <strain evidence="2 3">1099-18</strain>
    </source>
</reference>
<protein>
    <submittedName>
        <fullName evidence="2">Uncharacterized protein</fullName>
    </submittedName>
</protein>
<evidence type="ECO:0000256" key="1">
    <source>
        <dbReference type="SAM" id="MobiDB-lite"/>
    </source>
</evidence>
<gene>
    <name evidence="2" type="ORF">SPSK_07986</name>
</gene>
<comment type="caution">
    <text evidence="2">The sequence shown here is derived from an EMBL/GenBank/DDBJ whole genome shotgun (WGS) entry which is preliminary data.</text>
</comment>
<dbReference type="AlphaFoldDB" id="A0A0F2MHM8"/>